<dbReference type="GO" id="GO:0031177">
    <property type="term" value="F:phosphopantetheine binding"/>
    <property type="evidence" value="ECO:0007669"/>
    <property type="project" value="TreeGrafter"/>
</dbReference>
<dbReference type="InterPro" id="IPR000873">
    <property type="entry name" value="AMP-dep_synth/lig_dom"/>
</dbReference>
<evidence type="ECO:0000313" key="3">
    <source>
        <dbReference type="Proteomes" id="UP000268162"/>
    </source>
</evidence>
<dbReference type="Pfam" id="PF00501">
    <property type="entry name" value="AMP-binding"/>
    <property type="match status" value="1"/>
</dbReference>
<dbReference type="Gene3D" id="3.40.50.980">
    <property type="match status" value="2"/>
</dbReference>
<feature type="domain" description="AMP-dependent synthetase/ligase" evidence="1">
    <location>
        <begin position="5"/>
        <end position="101"/>
    </location>
</feature>
<dbReference type="Proteomes" id="UP000268162">
    <property type="component" value="Unassembled WGS sequence"/>
</dbReference>
<proteinExistence type="predicted"/>
<gene>
    <name evidence="2" type="ORF">BJ085DRAFT_9028</name>
</gene>
<dbReference type="PANTHER" id="PTHR45527">
    <property type="entry name" value="NONRIBOSOMAL PEPTIDE SYNTHETASE"/>
    <property type="match status" value="1"/>
</dbReference>
<dbReference type="EMBL" id="ML004242">
    <property type="protein sequence ID" value="RKP33186.1"/>
    <property type="molecule type" value="Genomic_DNA"/>
</dbReference>
<evidence type="ECO:0000313" key="2">
    <source>
        <dbReference type="EMBL" id="RKP33186.1"/>
    </source>
</evidence>
<dbReference type="STRING" id="215637.A0A4P9ZIY9"/>
<feature type="non-terminal residue" evidence="2">
    <location>
        <position position="1"/>
    </location>
</feature>
<accession>A0A4P9ZIY9</accession>
<reference evidence="3" key="1">
    <citation type="journal article" date="2018" name="Nat. Microbiol.">
        <title>Leveraging single-cell genomics to expand the fungal tree of life.</title>
        <authorList>
            <person name="Ahrendt S.R."/>
            <person name="Quandt C.A."/>
            <person name="Ciobanu D."/>
            <person name="Clum A."/>
            <person name="Salamov A."/>
            <person name="Andreopoulos B."/>
            <person name="Cheng J.F."/>
            <person name="Woyke T."/>
            <person name="Pelin A."/>
            <person name="Henrissat B."/>
            <person name="Reynolds N.K."/>
            <person name="Benny G.L."/>
            <person name="Smith M.E."/>
            <person name="James T.Y."/>
            <person name="Grigoriev I.V."/>
        </authorList>
    </citation>
    <scope>NUCLEOTIDE SEQUENCE [LARGE SCALE GENOMIC DNA]</scope>
    <source>
        <strain evidence="3">RSA 468</strain>
    </source>
</reference>
<feature type="non-terminal residue" evidence="2">
    <location>
        <position position="103"/>
    </location>
</feature>
<evidence type="ECO:0000259" key="1">
    <source>
        <dbReference type="Pfam" id="PF00501"/>
    </source>
</evidence>
<dbReference type="SUPFAM" id="SSF56801">
    <property type="entry name" value="Acetyl-CoA synthetase-like"/>
    <property type="match status" value="1"/>
</dbReference>
<dbReference type="GO" id="GO:0043041">
    <property type="term" value="P:amino acid activation for nonribosomal peptide biosynthetic process"/>
    <property type="evidence" value="ECO:0007669"/>
    <property type="project" value="TreeGrafter"/>
</dbReference>
<dbReference type="GO" id="GO:0044550">
    <property type="term" value="P:secondary metabolite biosynthetic process"/>
    <property type="evidence" value="ECO:0007669"/>
    <property type="project" value="TreeGrafter"/>
</dbReference>
<protein>
    <recommendedName>
        <fullName evidence="1">AMP-dependent synthetase/ligase domain-containing protein</fullName>
    </recommendedName>
</protein>
<dbReference type="PANTHER" id="PTHR45527:SF1">
    <property type="entry name" value="FATTY ACID SYNTHASE"/>
    <property type="match status" value="1"/>
</dbReference>
<organism evidence="2 3">
    <name type="scientific">Dimargaris cristalligena</name>
    <dbReference type="NCBI Taxonomy" id="215637"/>
    <lineage>
        <taxon>Eukaryota</taxon>
        <taxon>Fungi</taxon>
        <taxon>Fungi incertae sedis</taxon>
        <taxon>Zoopagomycota</taxon>
        <taxon>Kickxellomycotina</taxon>
        <taxon>Dimargaritomycetes</taxon>
        <taxon>Dimargaritales</taxon>
        <taxon>Dimargaritaceae</taxon>
        <taxon>Dimargaris</taxon>
    </lineage>
</organism>
<name>A0A4P9ZIY9_9FUNG</name>
<dbReference type="GO" id="GO:0005737">
    <property type="term" value="C:cytoplasm"/>
    <property type="evidence" value="ECO:0007669"/>
    <property type="project" value="TreeGrafter"/>
</dbReference>
<dbReference type="AlphaFoldDB" id="A0A4P9ZIY9"/>
<keyword evidence="3" id="KW-1185">Reference proteome</keyword>
<sequence length="103" mass="11618">HHRFSDCAKHFPDHLALVHGREEWTYAQLDYASSELARVLVNQYGARPEVRFALLIPRSIAYHMTILAVLKSGGAYVPLDPNYPANRIQFVLEDSDASLLIVA</sequence>